<comment type="similarity">
    <text evidence="1">Belongs to the protein kinase superfamily. STE Ser/Thr protein kinase family. STE20 subfamily.</text>
</comment>
<keyword evidence="4" id="KW-0067">ATP-binding</keyword>
<feature type="non-terminal residue" evidence="6">
    <location>
        <position position="1"/>
    </location>
</feature>
<sequence length="92" mass="10323">LQALHFLHSNHVIHRDIKSDNILLRIDGTVKVADFGLCAQTTPEESRRRSLVGTPSWMAPELIKQEPYGPKVDVWSLGITAMEMAEGQPPYI</sequence>
<evidence type="ECO:0000256" key="3">
    <source>
        <dbReference type="ARBA" id="ARBA00022741"/>
    </source>
</evidence>
<evidence type="ECO:0000313" key="7">
    <source>
        <dbReference type="Proteomes" id="UP000574528"/>
    </source>
</evidence>
<dbReference type="EMBL" id="VWZI01016325">
    <property type="protein sequence ID" value="NXG49646.1"/>
    <property type="molecule type" value="Genomic_DNA"/>
</dbReference>
<evidence type="ECO:0000259" key="5">
    <source>
        <dbReference type="PROSITE" id="PS50011"/>
    </source>
</evidence>
<dbReference type="PROSITE" id="PS00108">
    <property type="entry name" value="PROTEIN_KINASE_ST"/>
    <property type="match status" value="1"/>
</dbReference>
<dbReference type="InterPro" id="IPR008271">
    <property type="entry name" value="Ser/Thr_kinase_AS"/>
</dbReference>
<dbReference type="SMART" id="SM00220">
    <property type="entry name" value="S_TKc"/>
    <property type="match status" value="1"/>
</dbReference>
<dbReference type="Proteomes" id="UP000574528">
    <property type="component" value="Unassembled WGS sequence"/>
</dbReference>
<feature type="domain" description="Protein kinase" evidence="5">
    <location>
        <begin position="1"/>
        <end position="92"/>
    </location>
</feature>
<dbReference type="InterPro" id="IPR000719">
    <property type="entry name" value="Prot_kinase_dom"/>
</dbReference>
<keyword evidence="6" id="KW-0418">Kinase</keyword>
<dbReference type="AlphaFoldDB" id="A0A7K9CAW7"/>
<comment type="caution">
    <text evidence="6">The sequence shown here is derived from an EMBL/GenBank/DDBJ whole genome shotgun (WGS) entry which is preliminary data.</text>
</comment>
<accession>A0A7K9CAW7</accession>
<dbReference type="PROSITE" id="PS50011">
    <property type="entry name" value="PROTEIN_KINASE_DOM"/>
    <property type="match status" value="1"/>
</dbReference>
<dbReference type="GO" id="GO:0004674">
    <property type="term" value="F:protein serine/threonine kinase activity"/>
    <property type="evidence" value="ECO:0007669"/>
    <property type="project" value="UniProtKB-EC"/>
</dbReference>
<gene>
    <name evidence="6" type="primary">Pak3_5</name>
    <name evidence="6" type="ORF">PSIHAE_R11773</name>
</gene>
<keyword evidence="3" id="KW-0547">Nucleotide-binding</keyword>
<name>A0A7K9CAW7_9PICI</name>
<evidence type="ECO:0000313" key="6">
    <source>
        <dbReference type="EMBL" id="NXG49646.1"/>
    </source>
</evidence>
<proteinExistence type="inferred from homology"/>
<dbReference type="SUPFAM" id="SSF56112">
    <property type="entry name" value="Protein kinase-like (PK-like)"/>
    <property type="match status" value="1"/>
</dbReference>
<feature type="non-terminal residue" evidence="6">
    <location>
        <position position="92"/>
    </location>
</feature>
<dbReference type="PANTHER" id="PTHR45832">
    <property type="entry name" value="SERINE/THREONINE-PROTEIN KINASE SAMKA-RELATED-RELATED"/>
    <property type="match status" value="1"/>
</dbReference>
<evidence type="ECO:0000256" key="4">
    <source>
        <dbReference type="ARBA" id="ARBA00022840"/>
    </source>
</evidence>
<dbReference type="PANTHER" id="PTHR45832:SF22">
    <property type="entry name" value="SERINE_THREONINE-PROTEIN KINASE SAMKA-RELATED"/>
    <property type="match status" value="1"/>
</dbReference>
<dbReference type="OrthoDB" id="2914378at2759"/>
<organism evidence="6 7">
    <name type="scientific">Psilopogon haemacephalus</name>
    <name type="common">coppersmith barbet</name>
    <dbReference type="NCBI Taxonomy" id="2585815"/>
    <lineage>
        <taxon>Eukaryota</taxon>
        <taxon>Metazoa</taxon>
        <taxon>Chordata</taxon>
        <taxon>Craniata</taxon>
        <taxon>Vertebrata</taxon>
        <taxon>Euteleostomi</taxon>
        <taxon>Archelosauria</taxon>
        <taxon>Archosauria</taxon>
        <taxon>Dinosauria</taxon>
        <taxon>Saurischia</taxon>
        <taxon>Theropoda</taxon>
        <taxon>Coelurosauria</taxon>
        <taxon>Aves</taxon>
        <taxon>Neognathae</taxon>
        <taxon>Neoaves</taxon>
        <taxon>Telluraves</taxon>
        <taxon>Coraciimorphae</taxon>
        <taxon>Piciformes</taxon>
        <taxon>Megalaimidae</taxon>
        <taxon>Psilopogon</taxon>
    </lineage>
</organism>
<keyword evidence="6" id="KW-0808">Transferase</keyword>
<keyword evidence="7" id="KW-1185">Reference proteome</keyword>
<dbReference type="EC" id="2.7.11.1" evidence="2"/>
<dbReference type="Gene3D" id="1.10.510.10">
    <property type="entry name" value="Transferase(Phosphotransferase) domain 1"/>
    <property type="match status" value="1"/>
</dbReference>
<dbReference type="Pfam" id="PF00069">
    <property type="entry name" value="Pkinase"/>
    <property type="match status" value="1"/>
</dbReference>
<dbReference type="GO" id="GO:0005524">
    <property type="term" value="F:ATP binding"/>
    <property type="evidence" value="ECO:0007669"/>
    <property type="project" value="UniProtKB-KW"/>
</dbReference>
<evidence type="ECO:0000256" key="1">
    <source>
        <dbReference type="ARBA" id="ARBA00008874"/>
    </source>
</evidence>
<dbReference type="InterPro" id="IPR011009">
    <property type="entry name" value="Kinase-like_dom_sf"/>
</dbReference>
<evidence type="ECO:0000256" key="2">
    <source>
        <dbReference type="ARBA" id="ARBA00012513"/>
    </source>
</evidence>
<reference evidence="6 7" key="1">
    <citation type="submission" date="2019-09" db="EMBL/GenBank/DDBJ databases">
        <title>Bird 10,000 Genomes (B10K) Project - Family phase.</title>
        <authorList>
            <person name="Zhang G."/>
        </authorList>
    </citation>
    <scope>NUCLEOTIDE SEQUENCE [LARGE SCALE GENOMIC DNA]</scope>
    <source>
        <strain evidence="6">B10K-DU-001-24</strain>
        <tissue evidence="6">Muscle</tissue>
    </source>
</reference>
<dbReference type="InterPro" id="IPR051931">
    <property type="entry name" value="PAK3-like"/>
</dbReference>
<protein>
    <recommendedName>
        <fullName evidence="2">non-specific serine/threonine protein kinase</fullName>
        <ecNumber evidence="2">2.7.11.1</ecNumber>
    </recommendedName>
</protein>